<feature type="compositionally biased region" description="Low complexity" evidence="2">
    <location>
        <begin position="21"/>
        <end position="30"/>
    </location>
</feature>
<evidence type="ECO:0000313" key="4">
    <source>
        <dbReference type="EMBL" id="CAH2007992.1"/>
    </source>
</evidence>
<feature type="region of interest" description="Disordered" evidence="2">
    <location>
        <begin position="13"/>
        <end position="41"/>
    </location>
</feature>
<dbReference type="GO" id="GO:0005886">
    <property type="term" value="C:plasma membrane"/>
    <property type="evidence" value="ECO:0007669"/>
    <property type="project" value="TreeGrafter"/>
</dbReference>
<dbReference type="GO" id="GO:0001786">
    <property type="term" value="F:phosphatidylserine binding"/>
    <property type="evidence" value="ECO:0007669"/>
    <property type="project" value="TreeGrafter"/>
</dbReference>
<feature type="region of interest" description="Disordered" evidence="2">
    <location>
        <begin position="53"/>
        <end position="158"/>
    </location>
</feature>
<comment type="caution">
    <text evidence="4">The sequence shown here is derived from an EMBL/GenBank/DDBJ whole genome shotgun (WGS) entry which is preliminary data.</text>
</comment>
<dbReference type="AlphaFoldDB" id="A0A9P0M666"/>
<dbReference type="GO" id="GO:0005509">
    <property type="term" value="F:calcium ion binding"/>
    <property type="evidence" value="ECO:0007669"/>
    <property type="project" value="TreeGrafter"/>
</dbReference>
<name>A0A9P0M666_ACAOB</name>
<dbReference type="PANTHER" id="PTHR10024:SF378">
    <property type="entry name" value="SYNAPTOTAGMIN BETA, ISOFORM D"/>
    <property type="match status" value="1"/>
</dbReference>
<evidence type="ECO:0000313" key="5">
    <source>
        <dbReference type="Proteomes" id="UP001152888"/>
    </source>
</evidence>
<dbReference type="FunFam" id="2.60.40.150:FF:000179">
    <property type="entry name" value="synaptotagmin-5 isoform X2"/>
    <property type="match status" value="1"/>
</dbReference>
<dbReference type="PROSITE" id="PS50004">
    <property type="entry name" value="C2"/>
    <property type="match status" value="1"/>
</dbReference>
<sequence length="430" mass="46082">MCLFQDFNIEKELLTGGGSTSSGAIGSSGSRHSTPNSSAQSLTAELLRAPLDIAPSTGNNASASPPPLQHQSRSYPGGPPLLCRTPSVSSQSSLDSTASKQGGGNNSGSHRGSSPAIRTFAPDGGRQHPEAGHASSYPIGGSGACGTGGNSRSPSPLRAASLDIRCGSPATTVLHELRTPSPSQASLASLTVPASPRTATLSRCLSPLLIHSTRMASSDSYTTAPPASPLGAIQPDLYVKKNGPLFIGGIAGKSSSAGLGRLHFRLSYDFDKSDFIVHLIEAPCDQGGFTDPYVRVSLLPEVDARKRQTSIHRNNPNPLFDQMFKFPVSHEELQFKTLVLQVFDYDRFSRNDIIGEVTMNLSDVDIANSIEIWGEIARTKKPKEDIQEVLISLSYLPSAEHPFVKVYLQVNGKRVKRRKLHQRREVVIQY</sequence>
<dbReference type="PANTHER" id="PTHR10024">
    <property type="entry name" value="SYNAPTOTAGMIN"/>
    <property type="match status" value="1"/>
</dbReference>
<feature type="compositionally biased region" description="Gly residues" evidence="2">
    <location>
        <begin position="140"/>
        <end position="149"/>
    </location>
</feature>
<dbReference type="GO" id="GO:0070382">
    <property type="term" value="C:exocytic vesicle"/>
    <property type="evidence" value="ECO:0007669"/>
    <property type="project" value="TreeGrafter"/>
</dbReference>
<feature type="compositionally biased region" description="Polar residues" evidence="2">
    <location>
        <begin position="56"/>
        <end position="74"/>
    </location>
</feature>
<dbReference type="Gene3D" id="2.60.40.150">
    <property type="entry name" value="C2 domain"/>
    <property type="match status" value="1"/>
</dbReference>
<dbReference type="InterPro" id="IPR000008">
    <property type="entry name" value="C2_dom"/>
</dbReference>
<dbReference type="Pfam" id="PF00168">
    <property type="entry name" value="C2"/>
    <property type="match status" value="1"/>
</dbReference>
<dbReference type="Proteomes" id="UP001152888">
    <property type="component" value="Unassembled WGS sequence"/>
</dbReference>
<reference evidence="4" key="1">
    <citation type="submission" date="2022-03" db="EMBL/GenBank/DDBJ databases">
        <authorList>
            <person name="Sayadi A."/>
        </authorList>
    </citation>
    <scope>NUCLEOTIDE SEQUENCE</scope>
</reference>
<proteinExistence type="predicted"/>
<organism evidence="4 5">
    <name type="scientific">Acanthoscelides obtectus</name>
    <name type="common">Bean weevil</name>
    <name type="synonym">Bruchus obtectus</name>
    <dbReference type="NCBI Taxonomy" id="200917"/>
    <lineage>
        <taxon>Eukaryota</taxon>
        <taxon>Metazoa</taxon>
        <taxon>Ecdysozoa</taxon>
        <taxon>Arthropoda</taxon>
        <taxon>Hexapoda</taxon>
        <taxon>Insecta</taxon>
        <taxon>Pterygota</taxon>
        <taxon>Neoptera</taxon>
        <taxon>Endopterygota</taxon>
        <taxon>Coleoptera</taxon>
        <taxon>Polyphaga</taxon>
        <taxon>Cucujiformia</taxon>
        <taxon>Chrysomeloidea</taxon>
        <taxon>Chrysomelidae</taxon>
        <taxon>Bruchinae</taxon>
        <taxon>Bruchini</taxon>
        <taxon>Acanthoscelides</taxon>
    </lineage>
</organism>
<dbReference type="GO" id="GO:0017156">
    <property type="term" value="P:calcium-ion regulated exocytosis"/>
    <property type="evidence" value="ECO:0007669"/>
    <property type="project" value="TreeGrafter"/>
</dbReference>
<feature type="compositionally biased region" description="Polar residues" evidence="2">
    <location>
        <begin position="86"/>
        <end position="100"/>
    </location>
</feature>
<dbReference type="InterPro" id="IPR001565">
    <property type="entry name" value="Synaptotagmin"/>
</dbReference>
<dbReference type="EMBL" id="CAKOFQ010007777">
    <property type="protein sequence ID" value="CAH2007992.1"/>
    <property type="molecule type" value="Genomic_DNA"/>
</dbReference>
<keyword evidence="5" id="KW-1185">Reference proteome</keyword>
<dbReference type="GO" id="GO:0005544">
    <property type="term" value="F:calcium-dependent phospholipid binding"/>
    <property type="evidence" value="ECO:0007669"/>
    <property type="project" value="TreeGrafter"/>
</dbReference>
<protein>
    <recommendedName>
        <fullName evidence="3">C2 domain-containing protein</fullName>
    </recommendedName>
</protein>
<dbReference type="OrthoDB" id="67700at2759"/>
<accession>A0A9P0M666</accession>
<gene>
    <name evidence="4" type="ORF">ACAOBT_LOCUS29946</name>
</gene>
<dbReference type="GO" id="GO:0030276">
    <property type="term" value="F:clathrin binding"/>
    <property type="evidence" value="ECO:0007669"/>
    <property type="project" value="TreeGrafter"/>
</dbReference>
<evidence type="ECO:0000256" key="1">
    <source>
        <dbReference type="ARBA" id="ARBA00022737"/>
    </source>
</evidence>
<keyword evidence="1" id="KW-0677">Repeat</keyword>
<dbReference type="SMART" id="SM00239">
    <property type="entry name" value="C2"/>
    <property type="match status" value="1"/>
</dbReference>
<dbReference type="PRINTS" id="PR00360">
    <property type="entry name" value="C2DOMAIN"/>
</dbReference>
<evidence type="ECO:0000259" key="3">
    <source>
        <dbReference type="PROSITE" id="PS50004"/>
    </source>
</evidence>
<evidence type="ECO:0000256" key="2">
    <source>
        <dbReference type="SAM" id="MobiDB-lite"/>
    </source>
</evidence>
<dbReference type="SUPFAM" id="SSF49562">
    <property type="entry name" value="C2 domain (Calcium/lipid-binding domain, CaLB)"/>
    <property type="match status" value="1"/>
</dbReference>
<feature type="domain" description="C2" evidence="3">
    <location>
        <begin position="258"/>
        <end position="374"/>
    </location>
</feature>
<feature type="compositionally biased region" description="Polar residues" evidence="2">
    <location>
        <begin position="31"/>
        <end position="41"/>
    </location>
</feature>
<dbReference type="InterPro" id="IPR035892">
    <property type="entry name" value="C2_domain_sf"/>
</dbReference>
<dbReference type="PRINTS" id="PR00399">
    <property type="entry name" value="SYNAPTOTAGMN"/>
</dbReference>
<dbReference type="GO" id="GO:0000149">
    <property type="term" value="F:SNARE binding"/>
    <property type="evidence" value="ECO:0007669"/>
    <property type="project" value="TreeGrafter"/>
</dbReference>